<dbReference type="PANTHER" id="PTHR35910:SF1">
    <property type="entry name" value="2EXR DOMAIN-CONTAINING PROTEIN"/>
    <property type="match status" value="1"/>
</dbReference>
<dbReference type="Pfam" id="PF20150">
    <property type="entry name" value="2EXR"/>
    <property type="match status" value="1"/>
</dbReference>
<dbReference type="Proteomes" id="UP000297229">
    <property type="component" value="Unassembled WGS sequence"/>
</dbReference>
<comment type="caution">
    <text evidence="2">The sequence shown here is derived from an EMBL/GenBank/DDBJ whole genome shotgun (WGS) entry which is preliminary data.</text>
</comment>
<reference evidence="2 3" key="1">
    <citation type="submission" date="2017-12" db="EMBL/GenBank/DDBJ databases">
        <title>Comparative genomics of Botrytis spp.</title>
        <authorList>
            <person name="Valero-Jimenez C.A."/>
            <person name="Tapia P."/>
            <person name="Veloso J."/>
            <person name="Silva-Moreno E."/>
            <person name="Staats M."/>
            <person name="Valdes J.H."/>
            <person name="Van Kan J.A.L."/>
        </authorList>
    </citation>
    <scope>NUCLEOTIDE SEQUENCE [LARGE SCALE GENOMIC DNA]</scope>
    <source>
        <strain evidence="2 3">Be9601</strain>
    </source>
</reference>
<evidence type="ECO:0000313" key="3">
    <source>
        <dbReference type="Proteomes" id="UP000297229"/>
    </source>
</evidence>
<gene>
    <name evidence="2" type="ORF">BELL_0786g00020</name>
</gene>
<dbReference type="AlphaFoldDB" id="A0A4Z1J652"/>
<evidence type="ECO:0000313" key="2">
    <source>
        <dbReference type="EMBL" id="TGO69205.1"/>
    </source>
</evidence>
<accession>A0A4Z1J652</accession>
<dbReference type="PANTHER" id="PTHR35910">
    <property type="entry name" value="2EXR DOMAIN-CONTAINING PROTEIN"/>
    <property type="match status" value="1"/>
</dbReference>
<dbReference type="EMBL" id="PQXM01000784">
    <property type="protein sequence ID" value="TGO69205.1"/>
    <property type="molecule type" value="Genomic_DNA"/>
</dbReference>
<evidence type="ECO:0000259" key="1">
    <source>
        <dbReference type="Pfam" id="PF20150"/>
    </source>
</evidence>
<sequence>MDCLPPKKRICLNLHHYAIPATSEASGNAVQESMNSKWSEQIALQHEVLEAERIQGVRQRRKTPTIRFYMFRWLPKELQLEIWKMAAADIDAQIITIDTKVHPINEQSQVNQYHRGPAYIHRNSVSADTEITSLVAHYQIPSLLHTCGDAREVGLKYYRPVFGREIGGAPIYMAIDHLRAPDTFYFNKLNALIMLRSSTRNFNRGVKNDLDSIKSAIVCMKVHNSPSMNNRGLRWITSSLREISTLWIARDEPCICSQKYTTMAPTVRLLPHLLAETMIEQHATLQQKKKLESRGFYFDEIIKCVENPGHSVTNYGFKIPQARITSVDKLKQIYEKSVGRGARSLATLEYLQKTLKQRGPII</sequence>
<proteinExistence type="predicted"/>
<organism evidence="2 3">
    <name type="scientific">Botrytis elliptica</name>
    <dbReference type="NCBI Taxonomy" id="278938"/>
    <lineage>
        <taxon>Eukaryota</taxon>
        <taxon>Fungi</taxon>
        <taxon>Dikarya</taxon>
        <taxon>Ascomycota</taxon>
        <taxon>Pezizomycotina</taxon>
        <taxon>Leotiomycetes</taxon>
        <taxon>Helotiales</taxon>
        <taxon>Sclerotiniaceae</taxon>
        <taxon>Botrytis</taxon>
    </lineage>
</organism>
<dbReference type="InterPro" id="IPR045518">
    <property type="entry name" value="2EXR"/>
</dbReference>
<protein>
    <recommendedName>
        <fullName evidence="1">2EXR domain-containing protein</fullName>
    </recommendedName>
</protein>
<name>A0A4Z1J652_9HELO</name>
<feature type="domain" description="2EXR" evidence="1">
    <location>
        <begin position="68"/>
        <end position="174"/>
    </location>
</feature>
<keyword evidence="3" id="KW-1185">Reference proteome</keyword>